<dbReference type="OrthoDB" id="190201at2759"/>
<dbReference type="InterPro" id="IPR029058">
    <property type="entry name" value="AB_hydrolase_fold"/>
</dbReference>
<proteinExistence type="predicted"/>
<keyword evidence="1" id="KW-0732">Signal</keyword>
<keyword evidence="4" id="KW-1185">Reference proteome</keyword>
<dbReference type="InterPro" id="IPR005945">
    <property type="entry name" value="Pro_imino_pep"/>
</dbReference>
<evidence type="ECO:0000259" key="2">
    <source>
        <dbReference type="Pfam" id="PF00561"/>
    </source>
</evidence>
<feature type="domain" description="AB hydrolase-1" evidence="2">
    <location>
        <begin position="76"/>
        <end position="253"/>
    </location>
</feature>
<evidence type="ECO:0000313" key="3">
    <source>
        <dbReference type="EMBL" id="KAF2450249.1"/>
    </source>
</evidence>
<evidence type="ECO:0000313" key="4">
    <source>
        <dbReference type="Proteomes" id="UP000799764"/>
    </source>
</evidence>
<gene>
    <name evidence="3" type="ORF">P171DRAFT_516171</name>
</gene>
<dbReference type="GO" id="GO:0006508">
    <property type="term" value="P:proteolysis"/>
    <property type="evidence" value="ECO:0007669"/>
    <property type="project" value="InterPro"/>
</dbReference>
<sequence>MSSLAILLVVPFEVPAASKPCHTCYKLVGDLQVFTPLILLHGGPGSGHDYFAPLLDLAFNHNIPLILLGIRSGFHLLEQSWGGMMAGVYAARQPEGLKKVILSSTPASMPLFAASTKKLLEQLPQDVQNVLEECEREGDHESEKWENSSMEFYTRFICRLDPWPQELLQGFQNLKDDSTVYNTMQGTSEFECTGSLKEWQGVSEAHKIQAEILLLNGRYNEMTDDVVKPWFEKIEKVKWITLEKSAHMGHWEERDRYVQVVADFLS</sequence>
<dbReference type="InterPro" id="IPR000073">
    <property type="entry name" value="AB_hydrolase_1"/>
</dbReference>
<dbReference type="GO" id="GO:0008233">
    <property type="term" value="F:peptidase activity"/>
    <property type="evidence" value="ECO:0007669"/>
    <property type="project" value="InterPro"/>
</dbReference>
<accession>A0A9P4PS07</accession>
<dbReference type="PANTHER" id="PTHR43798">
    <property type="entry name" value="MONOACYLGLYCEROL LIPASE"/>
    <property type="match status" value="1"/>
</dbReference>
<reference evidence="3" key="1">
    <citation type="journal article" date="2020" name="Stud. Mycol.">
        <title>101 Dothideomycetes genomes: a test case for predicting lifestyles and emergence of pathogens.</title>
        <authorList>
            <person name="Haridas S."/>
            <person name="Albert R."/>
            <person name="Binder M."/>
            <person name="Bloem J."/>
            <person name="Labutti K."/>
            <person name="Salamov A."/>
            <person name="Andreopoulos B."/>
            <person name="Baker S."/>
            <person name="Barry K."/>
            <person name="Bills G."/>
            <person name="Bluhm B."/>
            <person name="Cannon C."/>
            <person name="Castanera R."/>
            <person name="Culley D."/>
            <person name="Daum C."/>
            <person name="Ezra D."/>
            <person name="Gonzalez J."/>
            <person name="Henrissat B."/>
            <person name="Kuo A."/>
            <person name="Liang C."/>
            <person name="Lipzen A."/>
            <person name="Lutzoni F."/>
            <person name="Magnuson J."/>
            <person name="Mondo S."/>
            <person name="Nolan M."/>
            <person name="Ohm R."/>
            <person name="Pangilinan J."/>
            <person name="Park H.-J."/>
            <person name="Ramirez L."/>
            <person name="Alfaro M."/>
            <person name="Sun H."/>
            <person name="Tritt A."/>
            <person name="Yoshinaga Y."/>
            <person name="Zwiers L.-H."/>
            <person name="Turgeon B."/>
            <person name="Goodwin S."/>
            <person name="Spatafora J."/>
            <person name="Crous P."/>
            <person name="Grigoriev I."/>
        </authorList>
    </citation>
    <scope>NUCLEOTIDE SEQUENCE</scope>
    <source>
        <strain evidence="3">CBS 690.94</strain>
    </source>
</reference>
<name>A0A9P4PS07_9PLEO</name>
<organism evidence="3 4">
    <name type="scientific">Karstenula rhodostoma CBS 690.94</name>
    <dbReference type="NCBI Taxonomy" id="1392251"/>
    <lineage>
        <taxon>Eukaryota</taxon>
        <taxon>Fungi</taxon>
        <taxon>Dikarya</taxon>
        <taxon>Ascomycota</taxon>
        <taxon>Pezizomycotina</taxon>
        <taxon>Dothideomycetes</taxon>
        <taxon>Pleosporomycetidae</taxon>
        <taxon>Pleosporales</taxon>
        <taxon>Massarineae</taxon>
        <taxon>Didymosphaeriaceae</taxon>
        <taxon>Karstenula</taxon>
    </lineage>
</organism>
<feature type="chain" id="PRO_5040303882" evidence="1">
    <location>
        <begin position="19"/>
        <end position="266"/>
    </location>
</feature>
<dbReference type="EMBL" id="MU001493">
    <property type="protein sequence ID" value="KAF2450249.1"/>
    <property type="molecule type" value="Genomic_DNA"/>
</dbReference>
<protein>
    <submittedName>
        <fullName evidence="3">Proline-specific peptidase</fullName>
    </submittedName>
</protein>
<dbReference type="PIRSF" id="PIRSF005539">
    <property type="entry name" value="Pept_S33_TRI_F1"/>
    <property type="match status" value="1"/>
</dbReference>
<feature type="signal peptide" evidence="1">
    <location>
        <begin position="1"/>
        <end position="18"/>
    </location>
</feature>
<dbReference type="Pfam" id="PF00561">
    <property type="entry name" value="Abhydrolase_1"/>
    <property type="match status" value="1"/>
</dbReference>
<evidence type="ECO:0000256" key="1">
    <source>
        <dbReference type="SAM" id="SignalP"/>
    </source>
</evidence>
<dbReference type="AlphaFoldDB" id="A0A9P4PS07"/>
<dbReference type="Proteomes" id="UP000799764">
    <property type="component" value="Unassembled WGS sequence"/>
</dbReference>
<dbReference type="InterPro" id="IPR050266">
    <property type="entry name" value="AB_hydrolase_sf"/>
</dbReference>
<dbReference type="Gene3D" id="3.40.50.1820">
    <property type="entry name" value="alpha/beta hydrolase"/>
    <property type="match status" value="1"/>
</dbReference>
<dbReference type="SUPFAM" id="SSF53474">
    <property type="entry name" value="alpha/beta-Hydrolases"/>
    <property type="match status" value="1"/>
</dbReference>
<comment type="caution">
    <text evidence="3">The sequence shown here is derived from an EMBL/GenBank/DDBJ whole genome shotgun (WGS) entry which is preliminary data.</text>
</comment>